<dbReference type="RefSeq" id="WP_006975979.1">
    <property type="nucleotide sequence ID" value="NZ_ABCS01000112.1"/>
</dbReference>
<evidence type="ECO:0000256" key="1">
    <source>
        <dbReference type="SAM" id="SignalP"/>
    </source>
</evidence>
<keyword evidence="3" id="KW-1185">Reference proteome</keyword>
<sequence>MTKLRSFTALAVFALVLPALSGCAPSPEDVCGHVVDLMKKQLGGGADAMPEDKLETIKKDCVKEGEKQKKSAALEYKKQAKCILEAEEFTELDECYEKKEDKAAE</sequence>
<dbReference type="STRING" id="391625.PPSIR1_20129"/>
<evidence type="ECO:0000313" key="2">
    <source>
        <dbReference type="EMBL" id="EDM74876.1"/>
    </source>
</evidence>
<dbReference type="AlphaFoldDB" id="A6GGZ1"/>
<gene>
    <name evidence="2" type="ORF">PPSIR1_20129</name>
</gene>
<accession>A6GGZ1</accession>
<proteinExistence type="predicted"/>
<evidence type="ECO:0008006" key="4">
    <source>
        <dbReference type="Google" id="ProtNLM"/>
    </source>
</evidence>
<reference evidence="2 3" key="1">
    <citation type="submission" date="2007-06" db="EMBL/GenBank/DDBJ databases">
        <authorList>
            <person name="Shimkets L."/>
            <person name="Ferriera S."/>
            <person name="Johnson J."/>
            <person name="Kravitz S."/>
            <person name="Beeson K."/>
            <person name="Sutton G."/>
            <person name="Rogers Y.-H."/>
            <person name="Friedman R."/>
            <person name="Frazier M."/>
            <person name="Venter J.C."/>
        </authorList>
    </citation>
    <scope>NUCLEOTIDE SEQUENCE [LARGE SCALE GENOMIC DNA]</scope>
    <source>
        <strain evidence="2 3">SIR-1</strain>
    </source>
</reference>
<dbReference type="EMBL" id="ABCS01000112">
    <property type="protein sequence ID" value="EDM74876.1"/>
    <property type="molecule type" value="Genomic_DNA"/>
</dbReference>
<protein>
    <recommendedName>
        <fullName evidence="4">Lipoprotein</fullName>
    </recommendedName>
</protein>
<comment type="caution">
    <text evidence="2">The sequence shown here is derived from an EMBL/GenBank/DDBJ whole genome shotgun (WGS) entry which is preliminary data.</text>
</comment>
<keyword evidence="1" id="KW-0732">Signal</keyword>
<dbReference type="Proteomes" id="UP000005801">
    <property type="component" value="Unassembled WGS sequence"/>
</dbReference>
<dbReference type="PROSITE" id="PS51257">
    <property type="entry name" value="PROKAR_LIPOPROTEIN"/>
    <property type="match status" value="1"/>
</dbReference>
<evidence type="ECO:0000313" key="3">
    <source>
        <dbReference type="Proteomes" id="UP000005801"/>
    </source>
</evidence>
<dbReference type="OrthoDB" id="5523353at2"/>
<organism evidence="2 3">
    <name type="scientific">Plesiocystis pacifica SIR-1</name>
    <dbReference type="NCBI Taxonomy" id="391625"/>
    <lineage>
        <taxon>Bacteria</taxon>
        <taxon>Pseudomonadati</taxon>
        <taxon>Myxococcota</taxon>
        <taxon>Polyangia</taxon>
        <taxon>Nannocystales</taxon>
        <taxon>Nannocystaceae</taxon>
        <taxon>Plesiocystis</taxon>
    </lineage>
</organism>
<feature type="chain" id="PRO_5002694011" description="Lipoprotein" evidence="1">
    <location>
        <begin position="22"/>
        <end position="105"/>
    </location>
</feature>
<name>A6GGZ1_9BACT</name>
<feature type="signal peptide" evidence="1">
    <location>
        <begin position="1"/>
        <end position="21"/>
    </location>
</feature>